<accession>A0A7X9XNH4</accession>
<feature type="domain" description="Cadherin-like beta-sandwich-like" evidence="4">
    <location>
        <begin position="172"/>
        <end position="261"/>
    </location>
</feature>
<evidence type="ECO:0000256" key="2">
    <source>
        <dbReference type="PROSITE-ProRule" id="PRU00591"/>
    </source>
</evidence>
<reference evidence="5 6" key="1">
    <citation type="submission" date="2020-04" db="EMBL/GenBank/DDBJ databases">
        <authorList>
            <person name="Hitch T.C.A."/>
            <person name="Wylensek D."/>
            <person name="Clavel T."/>
        </authorList>
    </citation>
    <scope>NUCLEOTIDE SEQUENCE [LARGE SCALE GENOMIC DNA]</scope>
    <source>
        <strain evidence="5 6">WB01_NA02</strain>
    </source>
</reference>
<dbReference type="RefSeq" id="WP_168981343.1">
    <property type="nucleotide sequence ID" value="NZ_JABAGD010000007.1"/>
</dbReference>
<evidence type="ECO:0000256" key="3">
    <source>
        <dbReference type="SAM" id="MobiDB-lite"/>
    </source>
</evidence>
<sequence>MNKGIKHIICIGLALGISYAIESVDNLNNIGITKAYALSYSLDGLELSSGGSNINLYENENYTKELDDSKDLKKTYYAKLSSDDSKIKFTTNGFDEDNIRIFKSRTSKVYEATDEIPVLTGTTTFYIRLYNNYNEEKPTDCEKEYKVIVKRYTSEQEDAIKNDDQSEIYLQSLQLDYGDIPLSFDRKKCDYNVKVGYDVKSIPIKAEPEDGATTVKINNITVDENDGYKKIVNLDKGDNKIEISLSQSYGEKRVYTLNINRAESSPTITDVNTDSNTNSNSNSQISIDSTKETNKWVNVSGKWKYNDSFGNYIKSAWFYDNNYGKEYYFNNDGDMVIGWLNLNNTWYYLNSDGAMQIGWKQVYGNWYYLDYDGKMKTGWFKDADGRYYYLNKVSGAMAHDTSIDGYKLGSDGAWKK</sequence>
<dbReference type="Pfam" id="PF12733">
    <property type="entry name" value="Cadherin-like"/>
    <property type="match status" value="1"/>
</dbReference>
<evidence type="ECO:0000256" key="1">
    <source>
        <dbReference type="ARBA" id="ARBA00022737"/>
    </source>
</evidence>
<dbReference type="Pfam" id="PF19127">
    <property type="entry name" value="Choline_bind_3"/>
    <property type="match status" value="2"/>
</dbReference>
<dbReference type="AlphaFoldDB" id="A0A7X9XNH4"/>
<feature type="repeat" description="Cell wall-binding" evidence="2">
    <location>
        <begin position="314"/>
        <end position="335"/>
    </location>
</feature>
<gene>
    <name evidence="5" type="ORF">HF849_05730</name>
</gene>
<dbReference type="InterPro" id="IPR018337">
    <property type="entry name" value="Cell_wall/Cho-bd_repeat"/>
</dbReference>
<proteinExistence type="predicted"/>
<dbReference type="Gene3D" id="2.10.270.10">
    <property type="entry name" value="Cholin Binding"/>
    <property type="match status" value="1"/>
</dbReference>
<evidence type="ECO:0000259" key="4">
    <source>
        <dbReference type="Pfam" id="PF12733"/>
    </source>
</evidence>
<dbReference type="EMBL" id="JABAGD010000007">
    <property type="protein sequence ID" value="NMF04264.1"/>
    <property type="molecule type" value="Genomic_DNA"/>
</dbReference>
<feature type="repeat" description="Cell wall-binding" evidence="2">
    <location>
        <begin position="356"/>
        <end position="375"/>
    </location>
</feature>
<feature type="region of interest" description="Disordered" evidence="3">
    <location>
        <begin position="266"/>
        <end position="286"/>
    </location>
</feature>
<dbReference type="SUPFAM" id="SSF69360">
    <property type="entry name" value="Cell wall binding repeat"/>
    <property type="match status" value="1"/>
</dbReference>
<comment type="caution">
    <text evidence="5">The sequence shown here is derived from an EMBL/GenBank/DDBJ whole genome shotgun (WGS) entry which is preliminary data.</text>
</comment>
<dbReference type="PROSITE" id="PS51170">
    <property type="entry name" value="CW"/>
    <property type="match status" value="3"/>
</dbReference>
<evidence type="ECO:0000313" key="6">
    <source>
        <dbReference type="Proteomes" id="UP000587880"/>
    </source>
</evidence>
<dbReference type="Proteomes" id="UP000587880">
    <property type="component" value="Unassembled WGS sequence"/>
</dbReference>
<keyword evidence="1" id="KW-0677">Repeat</keyword>
<dbReference type="InterPro" id="IPR025883">
    <property type="entry name" value="Cadherin-like_domain"/>
</dbReference>
<evidence type="ECO:0000313" key="5">
    <source>
        <dbReference type="EMBL" id="NMF04264.1"/>
    </source>
</evidence>
<feature type="compositionally biased region" description="Low complexity" evidence="3">
    <location>
        <begin position="267"/>
        <end position="286"/>
    </location>
</feature>
<protein>
    <submittedName>
        <fullName evidence="5">Cell wall-binding protein</fullName>
    </submittedName>
</protein>
<feature type="repeat" description="Cell wall-binding" evidence="2">
    <location>
        <begin position="336"/>
        <end position="355"/>
    </location>
</feature>
<organism evidence="5 6">
    <name type="scientific">Clostridium beijerinckii</name>
    <name type="common">Clostridium MP</name>
    <dbReference type="NCBI Taxonomy" id="1520"/>
    <lineage>
        <taxon>Bacteria</taxon>
        <taxon>Bacillati</taxon>
        <taxon>Bacillota</taxon>
        <taxon>Clostridia</taxon>
        <taxon>Eubacteriales</taxon>
        <taxon>Clostridiaceae</taxon>
        <taxon>Clostridium</taxon>
    </lineage>
</organism>
<name>A0A7X9XNH4_CLOBE</name>